<evidence type="ECO:0000313" key="1">
    <source>
        <dbReference type="EMBL" id="MFC4494030.1"/>
    </source>
</evidence>
<name>A0ABV9A5Q1_9ACTN</name>
<gene>
    <name evidence="1" type="ORF">ACFPA8_07780</name>
</gene>
<reference evidence="2" key="1">
    <citation type="journal article" date="2019" name="Int. J. Syst. Evol. Microbiol.">
        <title>The Global Catalogue of Microorganisms (GCM) 10K type strain sequencing project: providing services to taxonomists for standard genome sequencing and annotation.</title>
        <authorList>
            <consortium name="The Broad Institute Genomics Platform"/>
            <consortium name="The Broad Institute Genome Sequencing Center for Infectious Disease"/>
            <person name="Wu L."/>
            <person name="Ma J."/>
        </authorList>
    </citation>
    <scope>NUCLEOTIDE SEQUENCE [LARGE SCALE GENOMIC DNA]</scope>
    <source>
        <strain evidence="2">CGMCC 4.7357</strain>
    </source>
</reference>
<accession>A0ABV9A5Q1</accession>
<dbReference type="EMBL" id="JBHSFH010000004">
    <property type="protein sequence ID" value="MFC4494030.1"/>
    <property type="molecule type" value="Genomic_DNA"/>
</dbReference>
<comment type="caution">
    <text evidence="1">The sequence shown here is derived from an EMBL/GenBank/DDBJ whole genome shotgun (WGS) entry which is preliminary data.</text>
</comment>
<evidence type="ECO:0000313" key="2">
    <source>
        <dbReference type="Proteomes" id="UP001595997"/>
    </source>
</evidence>
<dbReference type="RefSeq" id="WP_386444247.1">
    <property type="nucleotide sequence ID" value="NZ_JBHSFH010000004.1"/>
</dbReference>
<sequence>MHKQNFTLNTVTGATVRGTLVEGGIAYEIETVQAGRVVSTVRHTVTATQALLAGFASAHRG</sequence>
<organism evidence="1 2">
    <name type="scientific">Streptomyces ovatisporus</name>
    <dbReference type="NCBI Taxonomy" id="1128682"/>
    <lineage>
        <taxon>Bacteria</taxon>
        <taxon>Bacillati</taxon>
        <taxon>Actinomycetota</taxon>
        <taxon>Actinomycetes</taxon>
        <taxon>Kitasatosporales</taxon>
        <taxon>Streptomycetaceae</taxon>
        <taxon>Streptomyces</taxon>
    </lineage>
</organism>
<protein>
    <submittedName>
        <fullName evidence="1">Uncharacterized protein</fullName>
    </submittedName>
</protein>
<dbReference type="Proteomes" id="UP001595997">
    <property type="component" value="Unassembled WGS sequence"/>
</dbReference>
<keyword evidence="2" id="KW-1185">Reference proteome</keyword>
<proteinExistence type="predicted"/>